<dbReference type="GO" id="GO:0016743">
    <property type="term" value="F:carboxyl- or carbamoyltransferase activity"/>
    <property type="evidence" value="ECO:0007669"/>
    <property type="project" value="UniProtKB-UniRule"/>
</dbReference>
<protein>
    <recommendedName>
        <fullName evidence="10">Acetyl-coenzyme A carboxylase carboxyl transferase subunit alpha</fullName>
        <shortName evidence="10">ACCase subunit alpha</shortName>
        <shortName evidence="10">Acetyl-CoA carboxylase carboxyltransferase subunit alpha</shortName>
        <ecNumber evidence="10">2.1.3.15</ecNumber>
    </recommendedName>
</protein>
<comment type="function">
    <text evidence="10">Component of the acetyl coenzyme A carboxylase (ACC) complex. First, biotin carboxylase catalyzes the carboxylation of biotin on its carrier protein (BCCP) and then the CO(2) group is transferred by the carboxyltransferase to acetyl-CoA to form malonyl-CoA.</text>
</comment>
<keyword evidence="8 10" id="KW-0275">Fatty acid biosynthesis</keyword>
<dbReference type="InterPro" id="IPR011763">
    <property type="entry name" value="COA_CT_C"/>
</dbReference>
<dbReference type="STRING" id="1860102.ACCAA_120023"/>
<comment type="subcellular location">
    <subcellularLocation>
        <location evidence="10">Cytoplasm</location>
    </subcellularLocation>
</comment>
<evidence type="ECO:0000313" key="12">
    <source>
        <dbReference type="EMBL" id="SBT03930.1"/>
    </source>
</evidence>
<evidence type="ECO:0000256" key="1">
    <source>
        <dbReference type="ARBA" id="ARBA00004956"/>
    </source>
</evidence>
<dbReference type="GO" id="GO:2001295">
    <property type="term" value="P:malonyl-CoA biosynthetic process"/>
    <property type="evidence" value="ECO:0007669"/>
    <property type="project" value="UniProtKB-UniRule"/>
</dbReference>
<comment type="similarity">
    <text evidence="10">Belongs to the AccA family.</text>
</comment>
<comment type="subunit">
    <text evidence="10">Acetyl-CoA carboxylase is a heterohexamer composed of biotin carboxyl carrier protein (AccB), biotin carboxylase (AccC) and two subunits each of ACCase subunit alpha (AccA) and ACCase subunit beta (AccD).</text>
</comment>
<evidence type="ECO:0000313" key="13">
    <source>
        <dbReference type="Proteomes" id="UP000199169"/>
    </source>
</evidence>
<organism evidence="12 13">
    <name type="scientific">Candidatus Accumulibacter aalborgensis</name>
    <dbReference type="NCBI Taxonomy" id="1860102"/>
    <lineage>
        <taxon>Bacteria</taxon>
        <taxon>Pseudomonadati</taxon>
        <taxon>Pseudomonadota</taxon>
        <taxon>Betaproteobacteria</taxon>
        <taxon>Candidatus Accumulibacter</taxon>
    </lineage>
</organism>
<dbReference type="HAMAP" id="MF_00823">
    <property type="entry name" value="AcetylCoA_CT_alpha"/>
    <property type="match status" value="1"/>
</dbReference>
<keyword evidence="6 10" id="KW-0067">ATP-binding</keyword>
<keyword evidence="3 10" id="KW-0808">Transferase</keyword>
<evidence type="ECO:0000256" key="6">
    <source>
        <dbReference type="ARBA" id="ARBA00022840"/>
    </source>
</evidence>
<evidence type="ECO:0000256" key="5">
    <source>
        <dbReference type="ARBA" id="ARBA00022832"/>
    </source>
</evidence>
<gene>
    <name evidence="10 12" type="primary">accA</name>
    <name evidence="12" type="ORF">ACCAA_120023</name>
</gene>
<keyword evidence="7 10" id="KW-0443">Lipid metabolism</keyword>
<sequence>MTVSLTPDPSPACGRGEIRESLARLSWSVSTLAHTFALMKTIFLEFEQPLAELEGKIEALRLAPDDSAVDVSDEITGLEKKGQIKIREIYARLSAWQVSQVARHAQRPYTLDYLRLIFTDFEELHGDRTFADDHAIVGGLARFHGEPVMVIGHQKGRDTKDKIFRNFGMPRPEGYRKALRLMRLAEKFGIPVLTFIDTPGAYPGIDAEERGQSEAIGRNLYVMAELKVPIIVTIIGEGGSGGALAIGVGDVVQMLQYATYSVISPEGCASILWKSADKASDAAEIMGITAPRLKSLGLIDRIVSEPLGGAHRDPQVMAQNLGKALQQALRKLTSMPTDELLKARLDRLLAYGRFKEQALR</sequence>
<comment type="pathway">
    <text evidence="1 10">Lipid metabolism; malonyl-CoA biosynthesis; malonyl-CoA from acetyl-CoA: step 1/1.</text>
</comment>
<dbReference type="InterPro" id="IPR001095">
    <property type="entry name" value="Acetyl_CoA_COase_a_su"/>
</dbReference>
<evidence type="ECO:0000256" key="8">
    <source>
        <dbReference type="ARBA" id="ARBA00023160"/>
    </source>
</evidence>
<keyword evidence="2 10" id="KW-0444">Lipid biosynthesis</keyword>
<evidence type="ECO:0000256" key="10">
    <source>
        <dbReference type="HAMAP-Rule" id="MF_00823"/>
    </source>
</evidence>
<proteinExistence type="inferred from homology"/>
<dbReference type="PANTHER" id="PTHR42853:SF3">
    <property type="entry name" value="ACETYL-COENZYME A CARBOXYLASE CARBOXYL TRANSFERASE SUBUNIT ALPHA, CHLOROPLASTIC"/>
    <property type="match status" value="1"/>
</dbReference>
<evidence type="ECO:0000256" key="3">
    <source>
        <dbReference type="ARBA" id="ARBA00022679"/>
    </source>
</evidence>
<keyword evidence="12" id="KW-0436">Ligase</keyword>
<keyword evidence="10" id="KW-0963">Cytoplasm</keyword>
<dbReference type="GO" id="GO:0009317">
    <property type="term" value="C:acetyl-CoA carboxylase complex"/>
    <property type="evidence" value="ECO:0007669"/>
    <property type="project" value="InterPro"/>
</dbReference>
<dbReference type="EC" id="2.1.3.15" evidence="10"/>
<dbReference type="Proteomes" id="UP000199169">
    <property type="component" value="Unassembled WGS sequence"/>
</dbReference>
<comment type="catalytic activity">
    <reaction evidence="9 10">
        <text>N(6)-carboxybiotinyl-L-lysyl-[protein] + acetyl-CoA = N(6)-biotinyl-L-lysyl-[protein] + malonyl-CoA</text>
        <dbReference type="Rhea" id="RHEA:54728"/>
        <dbReference type="Rhea" id="RHEA-COMP:10505"/>
        <dbReference type="Rhea" id="RHEA-COMP:10506"/>
        <dbReference type="ChEBI" id="CHEBI:57288"/>
        <dbReference type="ChEBI" id="CHEBI:57384"/>
        <dbReference type="ChEBI" id="CHEBI:83144"/>
        <dbReference type="ChEBI" id="CHEBI:83145"/>
        <dbReference type="EC" id="2.1.3.15"/>
    </reaction>
</comment>
<evidence type="ECO:0000256" key="7">
    <source>
        <dbReference type="ARBA" id="ARBA00023098"/>
    </source>
</evidence>
<evidence type="ECO:0000256" key="4">
    <source>
        <dbReference type="ARBA" id="ARBA00022741"/>
    </source>
</evidence>
<dbReference type="AlphaFoldDB" id="A0A1A8XFI6"/>
<feature type="domain" description="CoA carboxyltransferase C-terminal" evidence="11">
    <location>
        <begin position="70"/>
        <end position="331"/>
    </location>
</feature>
<dbReference type="Pfam" id="PF03255">
    <property type="entry name" value="ACCA"/>
    <property type="match status" value="1"/>
</dbReference>
<dbReference type="PANTHER" id="PTHR42853">
    <property type="entry name" value="ACETYL-COENZYME A CARBOXYLASE CARBOXYL TRANSFERASE SUBUNIT ALPHA"/>
    <property type="match status" value="1"/>
</dbReference>
<reference evidence="12 13" key="1">
    <citation type="submission" date="2016-06" db="EMBL/GenBank/DDBJ databases">
        <authorList>
            <person name="Kjaerup R.B."/>
            <person name="Dalgaard T.S."/>
            <person name="Juul-Madsen H.R."/>
        </authorList>
    </citation>
    <scope>NUCLEOTIDE SEQUENCE [LARGE SCALE GENOMIC DNA]</scope>
    <source>
        <strain evidence="12">3</strain>
    </source>
</reference>
<dbReference type="GO" id="GO:0003989">
    <property type="term" value="F:acetyl-CoA carboxylase activity"/>
    <property type="evidence" value="ECO:0007669"/>
    <property type="project" value="InterPro"/>
</dbReference>
<dbReference type="GO" id="GO:0006633">
    <property type="term" value="P:fatty acid biosynthetic process"/>
    <property type="evidence" value="ECO:0007669"/>
    <property type="project" value="UniProtKB-KW"/>
</dbReference>
<dbReference type="EMBL" id="FLQX01000024">
    <property type="protein sequence ID" value="SBT03930.1"/>
    <property type="molecule type" value="Genomic_DNA"/>
</dbReference>
<keyword evidence="4 10" id="KW-0547">Nucleotide-binding</keyword>
<keyword evidence="5 10" id="KW-0276">Fatty acid metabolism</keyword>
<dbReference type="PRINTS" id="PR01069">
    <property type="entry name" value="ACCCTRFRASEA"/>
</dbReference>
<dbReference type="SUPFAM" id="SSF52096">
    <property type="entry name" value="ClpP/crotonase"/>
    <property type="match status" value="1"/>
</dbReference>
<dbReference type="InterPro" id="IPR029045">
    <property type="entry name" value="ClpP/crotonase-like_dom_sf"/>
</dbReference>
<dbReference type="NCBIfam" id="TIGR00513">
    <property type="entry name" value="accA"/>
    <property type="match status" value="1"/>
</dbReference>
<evidence type="ECO:0000259" key="11">
    <source>
        <dbReference type="PROSITE" id="PS50989"/>
    </source>
</evidence>
<dbReference type="Gene3D" id="3.90.226.10">
    <property type="entry name" value="2-enoyl-CoA Hydratase, Chain A, domain 1"/>
    <property type="match status" value="1"/>
</dbReference>
<dbReference type="PROSITE" id="PS50989">
    <property type="entry name" value="COA_CT_CTER"/>
    <property type="match status" value="1"/>
</dbReference>
<name>A0A1A8XFI6_9PROT</name>
<dbReference type="NCBIfam" id="NF041504">
    <property type="entry name" value="AccA_sub"/>
    <property type="match status" value="1"/>
</dbReference>
<accession>A0A1A8XFI6</accession>
<dbReference type="UniPathway" id="UPA00655">
    <property type="reaction ID" value="UER00711"/>
</dbReference>
<keyword evidence="13" id="KW-1185">Reference proteome</keyword>
<dbReference type="GO" id="GO:0005524">
    <property type="term" value="F:ATP binding"/>
    <property type="evidence" value="ECO:0007669"/>
    <property type="project" value="UniProtKB-KW"/>
</dbReference>
<evidence type="ECO:0000256" key="2">
    <source>
        <dbReference type="ARBA" id="ARBA00022516"/>
    </source>
</evidence>
<dbReference type="NCBIfam" id="NF004344">
    <property type="entry name" value="PRK05724.1"/>
    <property type="match status" value="1"/>
</dbReference>
<evidence type="ECO:0000256" key="9">
    <source>
        <dbReference type="ARBA" id="ARBA00049152"/>
    </source>
</evidence>